<feature type="compositionally biased region" description="Gly residues" evidence="1">
    <location>
        <begin position="208"/>
        <end position="220"/>
    </location>
</feature>
<feature type="compositionally biased region" description="Basic and acidic residues" evidence="1">
    <location>
        <begin position="163"/>
        <end position="173"/>
    </location>
</feature>
<gene>
    <name evidence="2" type="ORF">NCGR_LOCUS64984</name>
</gene>
<feature type="region of interest" description="Disordered" evidence="1">
    <location>
        <begin position="98"/>
        <end position="266"/>
    </location>
</feature>
<organism evidence="2 3">
    <name type="scientific">Miscanthus lutarioriparius</name>
    <dbReference type="NCBI Taxonomy" id="422564"/>
    <lineage>
        <taxon>Eukaryota</taxon>
        <taxon>Viridiplantae</taxon>
        <taxon>Streptophyta</taxon>
        <taxon>Embryophyta</taxon>
        <taxon>Tracheophyta</taxon>
        <taxon>Spermatophyta</taxon>
        <taxon>Magnoliopsida</taxon>
        <taxon>Liliopsida</taxon>
        <taxon>Poales</taxon>
        <taxon>Poaceae</taxon>
        <taxon>PACMAD clade</taxon>
        <taxon>Panicoideae</taxon>
        <taxon>Andropogonodae</taxon>
        <taxon>Andropogoneae</taxon>
        <taxon>Saccharinae</taxon>
        <taxon>Miscanthus</taxon>
    </lineage>
</organism>
<evidence type="ECO:0000313" key="3">
    <source>
        <dbReference type="Proteomes" id="UP000604825"/>
    </source>
</evidence>
<feature type="compositionally biased region" description="Basic and acidic residues" evidence="1">
    <location>
        <begin position="101"/>
        <end position="117"/>
    </location>
</feature>
<evidence type="ECO:0000313" key="2">
    <source>
        <dbReference type="EMBL" id="CAD6340886.1"/>
    </source>
</evidence>
<name>A0A811SJ22_9POAL</name>
<dbReference type="EMBL" id="CAJGYO010000085">
    <property type="protein sequence ID" value="CAD6340886.1"/>
    <property type="molecule type" value="Genomic_DNA"/>
</dbReference>
<comment type="caution">
    <text evidence="2">The sequence shown here is derived from an EMBL/GenBank/DDBJ whole genome shotgun (WGS) entry which is preliminary data.</text>
</comment>
<reference evidence="2" key="1">
    <citation type="submission" date="2020-10" db="EMBL/GenBank/DDBJ databases">
        <authorList>
            <person name="Han B."/>
            <person name="Lu T."/>
            <person name="Zhao Q."/>
            <person name="Huang X."/>
            <person name="Zhao Y."/>
        </authorList>
    </citation>
    <scope>NUCLEOTIDE SEQUENCE</scope>
</reference>
<evidence type="ECO:0000256" key="1">
    <source>
        <dbReference type="SAM" id="MobiDB-lite"/>
    </source>
</evidence>
<keyword evidence="3" id="KW-1185">Reference proteome</keyword>
<dbReference type="Proteomes" id="UP000604825">
    <property type="component" value="Unassembled WGS sequence"/>
</dbReference>
<sequence>MALPSEARTLTCEGLKFWLGYSRRSPPLDGHIGIYSLLVGKITTGSSSQLSAKSTLSTDTRWPRFAQEPRLVLGAEASPSTDSLTRLRRQPHQWRRGARWRRSERGPLVDEKRRECAGSRMKRRGGRVPASLSMRGPHPLRQLPRSASLDGAGPVLSSDEEEGRQWRRREGGRGWRRGSGRALDLGKGSDDGGCRTPAGRGEDERAAGGDGDGQLGAGRGGGDERGGGGGPVETGEWRQALRSGRKGMRASQRREQGTWEWQWPVE</sequence>
<accession>A0A811SJ22</accession>
<dbReference type="AlphaFoldDB" id="A0A811SJ22"/>
<protein>
    <submittedName>
        <fullName evidence="2">Uncharacterized protein</fullName>
    </submittedName>
</protein>
<proteinExistence type="predicted"/>